<reference evidence="2" key="1">
    <citation type="journal article" date="2019" name="Int. J. Syst. Evol. Microbiol.">
        <title>The Global Catalogue of Microorganisms (GCM) 10K type strain sequencing project: providing services to taxonomists for standard genome sequencing and annotation.</title>
        <authorList>
            <consortium name="The Broad Institute Genomics Platform"/>
            <consortium name="The Broad Institute Genome Sequencing Center for Infectious Disease"/>
            <person name="Wu L."/>
            <person name="Ma J."/>
        </authorList>
    </citation>
    <scope>NUCLEOTIDE SEQUENCE [LARGE SCALE GENOMIC DNA]</scope>
    <source>
        <strain evidence="2">TISTR 1906</strain>
    </source>
</reference>
<proteinExistence type="predicted"/>
<comment type="caution">
    <text evidence="1">The sequence shown here is derived from an EMBL/GenBank/DDBJ whole genome shotgun (WGS) entry which is preliminary data.</text>
</comment>
<sequence>MIVYKKSMQVRRSCRCSKSPADCHEGVGGETRGQELPNAIAAVCQAGQPILSGKWRQMGASHANVLRLISDKQNDAASMCPGSAWLDSHLRAELAWPPVLRKAALLFHLLILKLSISTDKIRGT</sequence>
<evidence type="ECO:0000313" key="2">
    <source>
        <dbReference type="Proteomes" id="UP001597463"/>
    </source>
</evidence>
<dbReference type="EMBL" id="JBHUMV010000002">
    <property type="protein sequence ID" value="MFD2753466.1"/>
    <property type="molecule type" value="Genomic_DNA"/>
</dbReference>
<keyword evidence="2" id="KW-1185">Reference proteome</keyword>
<dbReference type="RefSeq" id="WP_157081881.1">
    <property type="nucleotide sequence ID" value="NZ_BCNT01000004.1"/>
</dbReference>
<accession>A0ABW5UIV3</accession>
<dbReference type="Proteomes" id="UP001597463">
    <property type="component" value="Unassembled WGS sequence"/>
</dbReference>
<evidence type="ECO:0000313" key="1">
    <source>
        <dbReference type="EMBL" id="MFD2753466.1"/>
    </source>
</evidence>
<organism evidence="1 2">
    <name type="scientific">Comamonas terrae</name>
    <dbReference type="NCBI Taxonomy" id="673548"/>
    <lineage>
        <taxon>Bacteria</taxon>
        <taxon>Pseudomonadati</taxon>
        <taxon>Pseudomonadota</taxon>
        <taxon>Betaproteobacteria</taxon>
        <taxon>Burkholderiales</taxon>
        <taxon>Comamonadaceae</taxon>
        <taxon>Comamonas</taxon>
    </lineage>
</organism>
<protein>
    <submittedName>
        <fullName evidence="1">Uncharacterized protein</fullName>
    </submittedName>
</protein>
<gene>
    <name evidence="1" type="ORF">ACFSW6_05170</name>
</gene>
<name>A0ABW5UIV3_9BURK</name>